<dbReference type="AlphaFoldDB" id="A0A2P6QKW4"/>
<proteinExistence type="predicted"/>
<dbReference type="EMBL" id="PDCK01000043">
    <property type="protein sequence ID" value="PRQ34815.1"/>
    <property type="molecule type" value="Genomic_DNA"/>
</dbReference>
<accession>A0A2P6QKW4</accession>
<name>A0A2P6QKW4_ROSCH</name>
<evidence type="ECO:0000313" key="2">
    <source>
        <dbReference type="Proteomes" id="UP000238479"/>
    </source>
</evidence>
<keyword evidence="2" id="KW-1185">Reference proteome</keyword>
<gene>
    <name evidence="1" type="ORF">RchiOBHm_Chr5g0073251</name>
</gene>
<organism evidence="1 2">
    <name type="scientific">Rosa chinensis</name>
    <name type="common">China rose</name>
    <dbReference type="NCBI Taxonomy" id="74649"/>
    <lineage>
        <taxon>Eukaryota</taxon>
        <taxon>Viridiplantae</taxon>
        <taxon>Streptophyta</taxon>
        <taxon>Embryophyta</taxon>
        <taxon>Tracheophyta</taxon>
        <taxon>Spermatophyta</taxon>
        <taxon>Magnoliopsida</taxon>
        <taxon>eudicotyledons</taxon>
        <taxon>Gunneridae</taxon>
        <taxon>Pentapetalae</taxon>
        <taxon>rosids</taxon>
        <taxon>fabids</taxon>
        <taxon>Rosales</taxon>
        <taxon>Rosaceae</taxon>
        <taxon>Rosoideae</taxon>
        <taxon>Rosoideae incertae sedis</taxon>
        <taxon>Rosa</taxon>
    </lineage>
</organism>
<dbReference type="Gramene" id="PRQ34815">
    <property type="protein sequence ID" value="PRQ34815"/>
    <property type="gene ID" value="RchiOBHm_Chr5g0073251"/>
</dbReference>
<comment type="caution">
    <text evidence="1">The sequence shown here is derived from an EMBL/GenBank/DDBJ whole genome shotgun (WGS) entry which is preliminary data.</text>
</comment>
<reference evidence="1 2" key="1">
    <citation type="journal article" date="2018" name="Nat. Genet.">
        <title>The Rosa genome provides new insights in the design of modern roses.</title>
        <authorList>
            <person name="Bendahmane M."/>
        </authorList>
    </citation>
    <scope>NUCLEOTIDE SEQUENCE [LARGE SCALE GENOMIC DNA]</scope>
    <source>
        <strain evidence="2">cv. Old Blush</strain>
    </source>
</reference>
<protein>
    <submittedName>
        <fullName evidence="1">Uncharacterized protein</fullName>
    </submittedName>
</protein>
<sequence length="64" mass="7631">MKCHIDELSTLILNETLFSEKQLAKSKLYRPEISLHFCSAISFIHQKFYTQKRPRKTERTTGRM</sequence>
<dbReference type="Proteomes" id="UP000238479">
    <property type="component" value="Chromosome 5"/>
</dbReference>
<evidence type="ECO:0000313" key="1">
    <source>
        <dbReference type="EMBL" id="PRQ34815.1"/>
    </source>
</evidence>